<dbReference type="EMBL" id="JOKJ01000005">
    <property type="protein sequence ID" value="KEQ09809.1"/>
    <property type="molecule type" value="Genomic_DNA"/>
</dbReference>
<organism evidence="1 2">
    <name type="scientific">Pseudorhizobium pelagicum</name>
    <dbReference type="NCBI Taxonomy" id="1509405"/>
    <lineage>
        <taxon>Bacteria</taxon>
        <taxon>Pseudomonadati</taxon>
        <taxon>Pseudomonadota</taxon>
        <taxon>Alphaproteobacteria</taxon>
        <taxon>Hyphomicrobiales</taxon>
        <taxon>Rhizobiaceae</taxon>
        <taxon>Rhizobium/Agrobacterium group</taxon>
        <taxon>Pseudorhizobium</taxon>
    </lineage>
</organism>
<gene>
    <name evidence="1" type="ORF">GV68_20875</name>
</gene>
<evidence type="ECO:0000313" key="1">
    <source>
        <dbReference type="EMBL" id="KEQ09809.1"/>
    </source>
</evidence>
<name>A0A922TA34_9HYPH</name>
<dbReference type="AlphaFoldDB" id="A0A922TA34"/>
<proteinExistence type="predicted"/>
<dbReference type="InterPro" id="IPR020955">
    <property type="entry name" value="Uncharacterised_Atu4866"/>
</dbReference>
<dbReference type="Proteomes" id="UP000052167">
    <property type="component" value="Unassembled WGS sequence"/>
</dbReference>
<keyword evidence="2" id="KW-1185">Reference proteome</keyword>
<dbReference type="Gene3D" id="2.40.128.290">
    <property type="entry name" value="Uncharacterised protein Atu4866, PF11512"/>
    <property type="match status" value="1"/>
</dbReference>
<dbReference type="OrthoDB" id="9810893at2"/>
<sequence>MAERAGSRHIALVAITAAFVFIVAVTAFAGEQQQEISMSNHPYVGLWITKDEHIRHELLANGRYIEARGNRERAYTGEYRVNGNHIDYKDDTGFLADGEFRKDVLYHAGMELVRG</sequence>
<dbReference type="RefSeq" id="WP_069733937.1">
    <property type="nucleotide sequence ID" value="NZ_CAJXID010000023.1"/>
</dbReference>
<accession>A0A922TA34</accession>
<comment type="caution">
    <text evidence="1">The sequence shown here is derived from an EMBL/GenBank/DDBJ whole genome shotgun (WGS) entry which is preliminary data.</text>
</comment>
<dbReference type="Pfam" id="PF11512">
    <property type="entry name" value="Atu4866"/>
    <property type="match status" value="1"/>
</dbReference>
<evidence type="ECO:0000313" key="2">
    <source>
        <dbReference type="Proteomes" id="UP000052167"/>
    </source>
</evidence>
<protein>
    <submittedName>
        <fullName evidence="1">Uncharacterized protein</fullName>
    </submittedName>
</protein>
<reference evidence="1 2" key="1">
    <citation type="submission" date="2014-06" db="EMBL/GenBank/DDBJ databases">
        <title>Rhizobium pelagicum/R2-400B4.</title>
        <authorList>
            <person name="Kimes N.E."/>
            <person name="Lopez-Perez M."/>
        </authorList>
    </citation>
    <scope>NUCLEOTIDE SEQUENCE [LARGE SCALE GENOMIC DNA]</scope>
    <source>
        <strain evidence="1 2">R2-400B4</strain>
    </source>
</reference>
<dbReference type="InterPro" id="IPR038646">
    <property type="entry name" value="Atu4866-like_sf"/>
</dbReference>